<evidence type="ECO:0000256" key="2">
    <source>
        <dbReference type="ARBA" id="ARBA00022741"/>
    </source>
</evidence>
<feature type="compositionally biased region" description="Basic and acidic residues" evidence="5">
    <location>
        <begin position="542"/>
        <end position="552"/>
    </location>
</feature>
<gene>
    <name evidence="9" type="ORF">IRJ41_016246</name>
</gene>
<keyword evidence="10" id="KW-1185">Reference proteome</keyword>
<dbReference type="Pfam" id="PF04548">
    <property type="entry name" value="AIG1"/>
    <property type="match status" value="1"/>
</dbReference>
<feature type="domain" description="Ig-like" evidence="7">
    <location>
        <begin position="746"/>
        <end position="846"/>
    </location>
</feature>
<keyword evidence="6" id="KW-1133">Transmembrane helix</keyword>
<evidence type="ECO:0000256" key="3">
    <source>
        <dbReference type="ARBA" id="ARBA00023134"/>
    </source>
</evidence>
<comment type="similarity">
    <text evidence="1">Belongs to the TRAFAC class TrmE-Era-EngA-EngB-Septin-like GTPase superfamily. AIG1/Toc34/Toc159-like paraseptin GTPase family. IAN subfamily.</text>
</comment>
<dbReference type="GO" id="GO:0005525">
    <property type="term" value="F:GTP binding"/>
    <property type="evidence" value="ECO:0007669"/>
    <property type="project" value="UniProtKB-KW"/>
</dbReference>
<dbReference type="SUPFAM" id="SSF48726">
    <property type="entry name" value="Immunoglobulin"/>
    <property type="match status" value="2"/>
</dbReference>
<sequence length="965" mass="108666">MQVCEEQKGKMGATSSSSNFEEDFHLITLERDQIVILGSDVSVPCFLSPGSPSGAKDMEIRWFKDTDCLCLYKNKQLIEGMGYENKVSMFTEGLYNNVSLKLHWYRWSDAGDYVCQVTSGDRTKEITVRVEKQNILYQYKHMADKATVGALAVLLVISEVIGARGVGITAAAAGVAAAAAATAVANITFMNKDSTWTELERMKMEMSALLAASKLKVLVVLHHTFEPEKTVPDSSRCVNRTDILTVDCLFYEDTGLLKCQKNYDAIDKVVKWLIQQGKKIGVNVRPCQTPSRNSFSKMVSILTMSRSSNMCMQPERKSESVQKNIMETENSKPSTELCKKSKHIEETERRLAESDKKIKHLETEKNDLLKHTDELQKQIQRKDKTIEEQDNLLKKTKEKLSQTTRVVEEKQKQIVEKNEKLENMKKLISEKETALKSAVVEMEASKLQLTTLRTELQENVRQLQDERIIKKPSSQSAVQVRRNSKHTIEPEMSGETSNPGCLDSGSELRLVLLGSAGCEKSSAGNIILNREKNQTDTSAETQKSESRQEEVDGKQVTVVETPDWFCPELSLEEARQDARRCIRLSAPGPHAFLLVIPVQKSAGVKREMMEEMEEILGERCWRNSLVLFTVTDEEQEKNIEDFVQSGNQEIQRLVEKCGNRFHCLNIHQSEDGSQVSELLEKIEKMVEGNTKIQHRQNFSDKVKVKHQSCLLFCKCYSNFSKYQGRRGVKDRKMEDLFGSHFELIIPKEAEKTQVELGSEITIPCHLSAGAQYSVVTDIKWFKETDLVCHYDNRQVTEGMGYDNRVHLLTEEINKGNVSLSLEEFKESDFGDYLCQVTCGSRTKEITIKVEDFSKKKKERNKVIGYTVGAIGLAALPVAGVALAVGGAIYGALAAGAAVAGAAAATLVIVFQIIFSMINRTYSGQERQAMEISLQLAVRTWQEREAMERSLQLAERRNSLDRNPPT</sequence>
<evidence type="ECO:0000256" key="1">
    <source>
        <dbReference type="ARBA" id="ARBA00008535"/>
    </source>
</evidence>
<organism evidence="9 10">
    <name type="scientific">Triplophysa rosa</name>
    <name type="common">Cave loach</name>
    <dbReference type="NCBI Taxonomy" id="992332"/>
    <lineage>
        <taxon>Eukaryota</taxon>
        <taxon>Metazoa</taxon>
        <taxon>Chordata</taxon>
        <taxon>Craniata</taxon>
        <taxon>Vertebrata</taxon>
        <taxon>Euteleostomi</taxon>
        <taxon>Actinopterygii</taxon>
        <taxon>Neopterygii</taxon>
        <taxon>Teleostei</taxon>
        <taxon>Ostariophysi</taxon>
        <taxon>Cypriniformes</taxon>
        <taxon>Nemacheilidae</taxon>
        <taxon>Triplophysa</taxon>
    </lineage>
</organism>
<dbReference type="InterPro" id="IPR003599">
    <property type="entry name" value="Ig_sub"/>
</dbReference>
<evidence type="ECO:0000256" key="5">
    <source>
        <dbReference type="SAM" id="MobiDB-lite"/>
    </source>
</evidence>
<comment type="caution">
    <text evidence="9">The sequence shown here is derived from an EMBL/GenBank/DDBJ whole genome shotgun (WGS) entry which is preliminary data.</text>
</comment>
<protein>
    <submittedName>
        <fullName evidence="9">Golgin subfamily A member 6-like protein 1-like</fullName>
    </submittedName>
</protein>
<dbReference type="Gene3D" id="3.40.50.300">
    <property type="entry name" value="P-loop containing nucleotide triphosphate hydrolases"/>
    <property type="match status" value="1"/>
</dbReference>
<dbReference type="InterPro" id="IPR045058">
    <property type="entry name" value="GIMA/IAN/Toc"/>
</dbReference>
<keyword evidence="2" id="KW-0547">Nucleotide-binding</keyword>
<feature type="domain" description="Ig-like" evidence="7">
    <location>
        <begin position="22"/>
        <end position="127"/>
    </location>
</feature>
<dbReference type="InterPro" id="IPR007110">
    <property type="entry name" value="Ig-like_dom"/>
</dbReference>
<feature type="transmembrane region" description="Helical" evidence="6">
    <location>
        <begin position="168"/>
        <end position="189"/>
    </location>
</feature>
<accession>A0A9W7X3E8</accession>
<dbReference type="PROSITE" id="PS51720">
    <property type="entry name" value="G_AIG1"/>
    <property type="match status" value="1"/>
</dbReference>
<dbReference type="InterPro" id="IPR013783">
    <property type="entry name" value="Ig-like_fold"/>
</dbReference>
<dbReference type="InterPro" id="IPR027417">
    <property type="entry name" value="P-loop_NTPase"/>
</dbReference>
<dbReference type="FunFam" id="3.40.50.300:FF:002274">
    <property type="entry name" value="Si:dkeyp-69e1.8"/>
    <property type="match status" value="1"/>
</dbReference>
<keyword evidence="4" id="KW-0175">Coiled coil</keyword>
<feature type="domain" description="AIG1-type G" evidence="8">
    <location>
        <begin position="505"/>
        <end position="703"/>
    </location>
</feature>
<dbReference type="InterPro" id="IPR006703">
    <property type="entry name" value="G_AIG1"/>
</dbReference>
<feature type="region of interest" description="Disordered" evidence="5">
    <location>
        <begin position="481"/>
        <end position="501"/>
    </location>
</feature>
<dbReference type="PANTHER" id="PTHR10903">
    <property type="entry name" value="GTPASE, IMAP FAMILY MEMBER-RELATED"/>
    <property type="match status" value="1"/>
</dbReference>
<feature type="transmembrane region" description="Helical" evidence="6">
    <location>
        <begin position="142"/>
        <end position="162"/>
    </location>
</feature>
<keyword evidence="6" id="KW-0812">Transmembrane</keyword>
<dbReference type="PANTHER" id="PTHR10903:SF170">
    <property type="entry name" value="GTPASE IMAP FAMILY MEMBER 7"/>
    <property type="match status" value="1"/>
</dbReference>
<evidence type="ECO:0000259" key="8">
    <source>
        <dbReference type="PROSITE" id="PS51720"/>
    </source>
</evidence>
<dbReference type="AlphaFoldDB" id="A0A9W7X3E8"/>
<dbReference type="Gene3D" id="2.60.40.10">
    <property type="entry name" value="Immunoglobulins"/>
    <property type="match status" value="2"/>
</dbReference>
<dbReference type="InterPro" id="IPR013106">
    <property type="entry name" value="Ig_V-set"/>
</dbReference>
<reference evidence="9" key="1">
    <citation type="submission" date="2021-02" db="EMBL/GenBank/DDBJ databases">
        <title>Comparative genomics reveals that relaxation of natural selection precedes convergent phenotypic evolution of cavefish.</title>
        <authorList>
            <person name="Peng Z."/>
        </authorList>
    </citation>
    <scope>NUCLEOTIDE SEQUENCE</scope>
    <source>
        <tissue evidence="9">Muscle</tissue>
    </source>
</reference>
<keyword evidence="3" id="KW-0342">GTP-binding</keyword>
<feature type="transmembrane region" description="Helical" evidence="6">
    <location>
        <begin position="862"/>
        <end position="882"/>
    </location>
</feature>
<evidence type="ECO:0000256" key="4">
    <source>
        <dbReference type="SAM" id="Coils"/>
    </source>
</evidence>
<feature type="transmembrane region" description="Helical" evidence="6">
    <location>
        <begin position="888"/>
        <end position="914"/>
    </location>
</feature>
<evidence type="ECO:0000313" key="10">
    <source>
        <dbReference type="Proteomes" id="UP001059041"/>
    </source>
</evidence>
<dbReference type="InterPro" id="IPR036179">
    <property type="entry name" value="Ig-like_dom_sf"/>
</dbReference>
<proteinExistence type="inferred from homology"/>
<feature type="coiled-coil region" evidence="4">
    <location>
        <begin position="344"/>
        <end position="466"/>
    </location>
</feature>
<feature type="region of interest" description="Disordered" evidence="5">
    <location>
        <begin position="529"/>
        <end position="552"/>
    </location>
</feature>
<evidence type="ECO:0000259" key="7">
    <source>
        <dbReference type="PROSITE" id="PS50835"/>
    </source>
</evidence>
<evidence type="ECO:0000256" key="6">
    <source>
        <dbReference type="SAM" id="Phobius"/>
    </source>
</evidence>
<dbReference type="PROSITE" id="PS50835">
    <property type="entry name" value="IG_LIKE"/>
    <property type="match status" value="2"/>
</dbReference>
<dbReference type="SMART" id="SM00409">
    <property type="entry name" value="IG"/>
    <property type="match status" value="2"/>
</dbReference>
<dbReference type="EMBL" id="JAFHDT010000002">
    <property type="protein sequence ID" value="KAI7813293.1"/>
    <property type="molecule type" value="Genomic_DNA"/>
</dbReference>
<evidence type="ECO:0000313" key="9">
    <source>
        <dbReference type="EMBL" id="KAI7813293.1"/>
    </source>
</evidence>
<keyword evidence="6" id="KW-0472">Membrane</keyword>
<feature type="non-terminal residue" evidence="9">
    <location>
        <position position="965"/>
    </location>
</feature>
<dbReference type="Proteomes" id="UP001059041">
    <property type="component" value="Linkage Group LG2"/>
</dbReference>
<name>A0A9W7X3E8_TRIRA</name>
<dbReference type="Pfam" id="PF07686">
    <property type="entry name" value="V-set"/>
    <property type="match status" value="2"/>
</dbReference>
<dbReference type="SUPFAM" id="SSF52540">
    <property type="entry name" value="P-loop containing nucleoside triphosphate hydrolases"/>
    <property type="match status" value="1"/>
</dbReference>